<reference evidence="1" key="1">
    <citation type="submission" date="2022-08" db="EMBL/GenBank/DDBJ databases">
        <title>Genome Sequence of Fusarium decemcellulare.</title>
        <authorList>
            <person name="Buettner E."/>
        </authorList>
    </citation>
    <scope>NUCLEOTIDE SEQUENCE</scope>
    <source>
        <strain evidence="1">Babe19</strain>
    </source>
</reference>
<keyword evidence="2" id="KW-1185">Reference proteome</keyword>
<dbReference type="EMBL" id="JANRMS010004382">
    <property type="protein sequence ID" value="KAJ3509248.1"/>
    <property type="molecule type" value="Genomic_DNA"/>
</dbReference>
<evidence type="ECO:0000313" key="2">
    <source>
        <dbReference type="Proteomes" id="UP001148629"/>
    </source>
</evidence>
<evidence type="ECO:0000313" key="1">
    <source>
        <dbReference type="EMBL" id="KAJ3509248.1"/>
    </source>
</evidence>
<sequence length="349" mass="39194">MASSGSTDEYNPTDEDEAGSTRESFREKWKKVDAKGAAMLTKTIVSFILLLNTVERGLWTPSFWVLSASVLVFGQLFVLFELFGTKAPIFNLRILVKHNVALSHLVDYGSIFTPENDLAKIRNMGWLTLRYLYLKCAAVLLRAFVRYQMSPHLIPSNTCKRELIQVPSREPKISIDAWIYYPPGVATEEPSPLLINWHGGGFVFSSLGLDYRFCEKLARENGFLVLDADYRKAPENPHPAALEDVEDVLDWIETQPTRFHSERVAVSGFSAGANLALVAASTTRARSKVRAAFAFYPLVDISRDPQLKVVAAPIDPLPVFAQRFFAMCYVPEEERHKDPKVSSLYAEPA</sequence>
<protein>
    <submittedName>
        <fullName evidence="1">Uncharacterized protein</fullName>
    </submittedName>
</protein>
<comment type="caution">
    <text evidence="1">The sequence shown here is derived from an EMBL/GenBank/DDBJ whole genome shotgun (WGS) entry which is preliminary data.</text>
</comment>
<accession>A0ACC1RE44</accession>
<dbReference type="Proteomes" id="UP001148629">
    <property type="component" value="Unassembled WGS sequence"/>
</dbReference>
<gene>
    <name evidence="1" type="ORF">NM208_g15694</name>
</gene>
<organism evidence="1 2">
    <name type="scientific">Fusarium decemcellulare</name>
    <dbReference type="NCBI Taxonomy" id="57161"/>
    <lineage>
        <taxon>Eukaryota</taxon>
        <taxon>Fungi</taxon>
        <taxon>Dikarya</taxon>
        <taxon>Ascomycota</taxon>
        <taxon>Pezizomycotina</taxon>
        <taxon>Sordariomycetes</taxon>
        <taxon>Hypocreomycetidae</taxon>
        <taxon>Hypocreales</taxon>
        <taxon>Nectriaceae</taxon>
        <taxon>Fusarium</taxon>
        <taxon>Fusarium decemcellulare species complex</taxon>
    </lineage>
</organism>
<proteinExistence type="predicted"/>
<name>A0ACC1RE44_9HYPO</name>